<dbReference type="Pfam" id="PF03975">
    <property type="entry name" value="CheD"/>
    <property type="match status" value="1"/>
</dbReference>
<dbReference type="HAMAP" id="MF_01440">
    <property type="entry name" value="CheD"/>
    <property type="match status" value="1"/>
</dbReference>
<keyword evidence="5" id="KW-1185">Reference proteome</keyword>
<dbReference type="Proteomes" id="UP000229730">
    <property type="component" value="Unassembled WGS sequence"/>
</dbReference>
<comment type="caution">
    <text evidence="4">The sequence shown here is derived from an EMBL/GenBank/DDBJ whole genome shotgun (WGS) entry which is preliminary data.</text>
</comment>
<reference evidence="4 5" key="1">
    <citation type="submission" date="2017-10" db="EMBL/GenBank/DDBJ databases">
        <title>Frigbacter circumglobatus gen. nov. sp. nov., isolated from sediment cultured in situ.</title>
        <authorList>
            <person name="Zhao Z."/>
        </authorList>
    </citation>
    <scope>NUCLEOTIDE SEQUENCE [LARGE SCALE GENOMIC DNA]</scope>
    <source>
        <strain evidence="4 5">ZYL</strain>
    </source>
</reference>
<keyword evidence="2 3" id="KW-0378">Hydrolase</keyword>
<dbReference type="CDD" id="cd16352">
    <property type="entry name" value="CheD"/>
    <property type="match status" value="1"/>
</dbReference>
<comment type="similarity">
    <text evidence="3">Belongs to the CheD family.</text>
</comment>
<protein>
    <recommendedName>
        <fullName evidence="3">Probable chemoreceptor glutamine deamidase CheD</fullName>
        <ecNumber evidence="3">3.5.1.44</ecNumber>
    </recommendedName>
</protein>
<dbReference type="OrthoDB" id="9807202at2"/>
<sequence length="223" mass="25283">MRGLVSERTHNVMEKRPGLKDRRRRIEAVEAKVGSTYFNQHFNATVHQVNQGGYCVLVQSEDMIMTTLGSCISVCVYDPLIRVGGMNHFLLPENKGAETKNDFSMRYGNNAMEYLINDILRCGGQRERLVLKAFGAGNVLKIKADIGAKNIEFLHQYVKAENLYLETCDLGGNYPRRVAFCPSTGKVFVRILRRTSDLNIVAQETKFRNRIEQETLGGEVELF</sequence>
<evidence type="ECO:0000313" key="4">
    <source>
        <dbReference type="EMBL" id="PHZ84072.1"/>
    </source>
</evidence>
<dbReference type="Gene3D" id="3.30.1330.200">
    <property type="match status" value="1"/>
</dbReference>
<gene>
    <name evidence="3" type="primary">cheD</name>
    <name evidence="4" type="ORF">CRD36_12780</name>
</gene>
<dbReference type="GO" id="GO:0006935">
    <property type="term" value="P:chemotaxis"/>
    <property type="evidence" value="ECO:0007669"/>
    <property type="project" value="UniProtKB-UniRule"/>
</dbReference>
<dbReference type="PANTHER" id="PTHR35147">
    <property type="entry name" value="CHEMORECEPTOR GLUTAMINE DEAMIDASE CHED-RELATED"/>
    <property type="match status" value="1"/>
</dbReference>
<evidence type="ECO:0000256" key="2">
    <source>
        <dbReference type="ARBA" id="ARBA00022801"/>
    </source>
</evidence>
<dbReference type="SUPFAM" id="SSF64438">
    <property type="entry name" value="CNF1/YfiH-like putative cysteine hydrolases"/>
    <property type="match status" value="1"/>
</dbReference>
<dbReference type="InParanoid" id="A0A2G4YP18"/>
<comment type="catalytic activity">
    <reaction evidence="3">
        <text>L-glutaminyl-[protein] + H2O = L-glutamyl-[protein] + NH4(+)</text>
        <dbReference type="Rhea" id="RHEA:16441"/>
        <dbReference type="Rhea" id="RHEA-COMP:10207"/>
        <dbReference type="Rhea" id="RHEA-COMP:10208"/>
        <dbReference type="ChEBI" id="CHEBI:15377"/>
        <dbReference type="ChEBI" id="CHEBI:28938"/>
        <dbReference type="ChEBI" id="CHEBI:29973"/>
        <dbReference type="ChEBI" id="CHEBI:30011"/>
        <dbReference type="EC" id="3.5.1.44"/>
    </reaction>
</comment>
<dbReference type="EMBL" id="PDEM01000025">
    <property type="protein sequence ID" value="PHZ84072.1"/>
    <property type="molecule type" value="Genomic_DNA"/>
</dbReference>
<dbReference type="InterPro" id="IPR011324">
    <property type="entry name" value="Cytotoxic_necrot_fac-like_cat"/>
</dbReference>
<dbReference type="PANTHER" id="PTHR35147:SF2">
    <property type="entry name" value="CHEMORECEPTOR GLUTAMINE DEAMIDASE CHED-RELATED"/>
    <property type="match status" value="1"/>
</dbReference>
<evidence type="ECO:0000313" key="5">
    <source>
        <dbReference type="Proteomes" id="UP000229730"/>
    </source>
</evidence>
<dbReference type="InterPro" id="IPR038592">
    <property type="entry name" value="CheD-like_sf"/>
</dbReference>
<name>A0A2G4YP18_9PROT</name>
<comment type="function">
    <text evidence="3">Probably deamidates glutamine residues to glutamate on methyl-accepting chemotaxis receptors (MCPs), playing an important role in chemotaxis.</text>
</comment>
<dbReference type="AlphaFoldDB" id="A0A2G4YP18"/>
<keyword evidence="1 3" id="KW-0145">Chemotaxis</keyword>
<proteinExistence type="inferred from homology"/>
<dbReference type="EC" id="3.5.1.44" evidence="3"/>
<evidence type="ECO:0000256" key="1">
    <source>
        <dbReference type="ARBA" id="ARBA00022500"/>
    </source>
</evidence>
<accession>A0A2G4YP18</accession>
<dbReference type="InterPro" id="IPR005659">
    <property type="entry name" value="Chemorcpt_Glu_NH3ase_CheD"/>
</dbReference>
<organism evidence="4 5">
    <name type="scientific">Paremcibacter congregatus</name>
    <dbReference type="NCBI Taxonomy" id="2043170"/>
    <lineage>
        <taxon>Bacteria</taxon>
        <taxon>Pseudomonadati</taxon>
        <taxon>Pseudomonadota</taxon>
        <taxon>Alphaproteobacteria</taxon>
        <taxon>Emcibacterales</taxon>
        <taxon>Emcibacteraceae</taxon>
        <taxon>Paremcibacter</taxon>
    </lineage>
</organism>
<evidence type="ECO:0000256" key="3">
    <source>
        <dbReference type="HAMAP-Rule" id="MF_01440"/>
    </source>
</evidence>
<dbReference type="GO" id="GO:0050568">
    <property type="term" value="F:protein-glutamine glutaminase activity"/>
    <property type="evidence" value="ECO:0007669"/>
    <property type="project" value="UniProtKB-UniRule"/>
</dbReference>